<keyword evidence="9" id="KW-1185">Reference proteome</keyword>
<evidence type="ECO:0000256" key="6">
    <source>
        <dbReference type="RuleBase" id="RU000461"/>
    </source>
</evidence>
<feature type="transmembrane region" description="Helical" evidence="7">
    <location>
        <begin position="12"/>
        <end position="36"/>
    </location>
</feature>
<evidence type="ECO:0000313" key="9">
    <source>
        <dbReference type="Proteomes" id="UP000799429"/>
    </source>
</evidence>
<evidence type="ECO:0000256" key="7">
    <source>
        <dbReference type="SAM" id="Phobius"/>
    </source>
</evidence>
<dbReference type="InterPro" id="IPR001128">
    <property type="entry name" value="Cyt_P450"/>
</dbReference>
<accession>A0A9P4SEQ5</accession>
<keyword evidence="7" id="KW-0472">Membrane</keyword>
<comment type="cofactor">
    <cofactor evidence="5">
        <name>heme</name>
        <dbReference type="ChEBI" id="CHEBI:30413"/>
    </cofactor>
</comment>
<comment type="similarity">
    <text evidence="1 6">Belongs to the cytochrome P450 family.</text>
</comment>
<keyword evidence="4 5" id="KW-0408">Iron</keyword>
<dbReference type="AlphaFoldDB" id="A0A9P4SEQ5"/>
<keyword evidence="7" id="KW-0812">Transmembrane</keyword>
<keyword evidence="5 6" id="KW-0349">Heme</keyword>
<evidence type="ECO:0000256" key="5">
    <source>
        <dbReference type="PIRSR" id="PIRSR602401-1"/>
    </source>
</evidence>
<dbReference type="Pfam" id="PF00067">
    <property type="entry name" value="p450"/>
    <property type="match status" value="1"/>
</dbReference>
<dbReference type="PANTHER" id="PTHR46300">
    <property type="entry name" value="P450, PUTATIVE (EUROFUNG)-RELATED-RELATED"/>
    <property type="match status" value="1"/>
</dbReference>
<keyword evidence="3 6" id="KW-0560">Oxidoreductase</keyword>
<evidence type="ECO:0000256" key="3">
    <source>
        <dbReference type="ARBA" id="ARBA00023002"/>
    </source>
</evidence>
<dbReference type="GO" id="GO:0016705">
    <property type="term" value="F:oxidoreductase activity, acting on paired donors, with incorporation or reduction of molecular oxygen"/>
    <property type="evidence" value="ECO:0007669"/>
    <property type="project" value="InterPro"/>
</dbReference>
<evidence type="ECO:0000313" key="8">
    <source>
        <dbReference type="EMBL" id="KAF2840425.1"/>
    </source>
</evidence>
<keyword evidence="6" id="KW-0503">Monooxygenase</keyword>
<dbReference type="InterPro" id="IPR050364">
    <property type="entry name" value="Cytochrome_P450_fung"/>
</dbReference>
<proteinExistence type="inferred from homology"/>
<dbReference type="SUPFAM" id="SSF48264">
    <property type="entry name" value="Cytochrome P450"/>
    <property type="match status" value="1"/>
</dbReference>
<comment type="caution">
    <text evidence="8">The sequence shown here is derived from an EMBL/GenBank/DDBJ whole genome shotgun (WGS) entry which is preliminary data.</text>
</comment>
<organism evidence="8 9">
    <name type="scientific">Patellaria atrata CBS 101060</name>
    <dbReference type="NCBI Taxonomy" id="1346257"/>
    <lineage>
        <taxon>Eukaryota</taxon>
        <taxon>Fungi</taxon>
        <taxon>Dikarya</taxon>
        <taxon>Ascomycota</taxon>
        <taxon>Pezizomycotina</taxon>
        <taxon>Dothideomycetes</taxon>
        <taxon>Dothideomycetes incertae sedis</taxon>
        <taxon>Patellariales</taxon>
        <taxon>Patellariaceae</taxon>
        <taxon>Patellaria</taxon>
    </lineage>
</organism>
<evidence type="ECO:0000256" key="2">
    <source>
        <dbReference type="ARBA" id="ARBA00022723"/>
    </source>
</evidence>
<evidence type="ECO:0000256" key="4">
    <source>
        <dbReference type="ARBA" id="ARBA00023004"/>
    </source>
</evidence>
<dbReference type="OrthoDB" id="1470350at2759"/>
<dbReference type="GO" id="GO:0020037">
    <property type="term" value="F:heme binding"/>
    <property type="evidence" value="ECO:0007669"/>
    <property type="project" value="InterPro"/>
</dbReference>
<dbReference type="PANTHER" id="PTHR46300:SF8">
    <property type="entry name" value="CYTOCHROME P450 2E1"/>
    <property type="match status" value="1"/>
</dbReference>
<keyword evidence="7" id="KW-1133">Transmembrane helix</keyword>
<dbReference type="Proteomes" id="UP000799429">
    <property type="component" value="Unassembled WGS sequence"/>
</dbReference>
<feature type="binding site" description="axial binding residue" evidence="5">
    <location>
        <position position="468"/>
    </location>
    <ligand>
        <name>heme</name>
        <dbReference type="ChEBI" id="CHEBI:30413"/>
    </ligand>
    <ligandPart>
        <name>Fe</name>
        <dbReference type="ChEBI" id="CHEBI:18248"/>
    </ligandPart>
</feature>
<reference evidence="8" key="1">
    <citation type="journal article" date="2020" name="Stud. Mycol.">
        <title>101 Dothideomycetes genomes: a test case for predicting lifestyles and emergence of pathogens.</title>
        <authorList>
            <person name="Haridas S."/>
            <person name="Albert R."/>
            <person name="Binder M."/>
            <person name="Bloem J."/>
            <person name="Labutti K."/>
            <person name="Salamov A."/>
            <person name="Andreopoulos B."/>
            <person name="Baker S."/>
            <person name="Barry K."/>
            <person name="Bills G."/>
            <person name="Bluhm B."/>
            <person name="Cannon C."/>
            <person name="Castanera R."/>
            <person name="Culley D."/>
            <person name="Daum C."/>
            <person name="Ezra D."/>
            <person name="Gonzalez J."/>
            <person name="Henrissat B."/>
            <person name="Kuo A."/>
            <person name="Liang C."/>
            <person name="Lipzen A."/>
            <person name="Lutzoni F."/>
            <person name="Magnuson J."/>
            <person name="Mondo S."/>
            <person name="Nolan M."/>
            <person name="Ohm R."/>
            <person name="Pangilinan J."/>
            <person name="Park H.-J."/>
            <person name="Ramirez L."/>
            <person name="Alfaro M."/>
            <person name="Sun H."/>
            <person name="Tritt A."/>
            <person name="Yoshinaga Y."/>
            <person name="Zwiers L.-H."/>
            <person name="Turgeon B."/>
            <person name="Goodwin S."/>
            <person name="Spatafora J."/>
            <person name="Crous P."/>
            <person name="Grigoriev I."/>
        </authorList>
    </citation>
    <scope>NUCLEOTIDE SEQUENCE</scope>
    <source>
        <strain evidence="8">CBS 101060</strain>
    </source>
</reference>
<dbReference type="InterPro" id="IPR002401">
    <property type="entry name" value="Cyt_P450_E_grp-I"/>
</dbReference>
<dbReference type="GO" id="GO:0005506">
    <property type="term" value="F:iron ion binding"/>
    <property type="evidence" value="ECO:0007669"/>
    <property type="project" value="InterPro"/>
</dbReference>
<dbReference type="PRINTS" id="PR00463">
    <property type="entry name" value="EP450I"/>
</dbReference>
<dbReference type="InterPro" id="IPR017972">
    <property type="entry name" value="Cyt_P450_CS"/>
</dbReference>
<sequence length="533" mass="60208">MEFLSQPLDVSYLFLCKLGKLSFIPLVATIVILYIWSRGSNSVPVGTKPLPGPWGLPYIGRVHDLDPSKPWIKLKEWSDQYNGFFANTMMGPTHLWIGDPKIAHDLLAKRAPIYSSRPAIPGIPDSNTNNQWLPLMELGEPWKRQRRFVQMSLTKAHQNDFYGSIAFEVRRFILQLSRNPESYYRLIREYTARISCRLCYGSPDDAEEFIKNVEIFIPHISPGGPITNLLPFLNHLPEFLVPAKREIRERREVEHALFKTKFNEVKSQLKEGHPTPQCATRSYLLSKTPSTPPDCPADTPPKGFGFAPDDHEATYAIGMLCNVAIETISGPLTTFLLATLLHPSWQTRLLHELNLVLGTRLATPADAPRLPTLRAAIKESMRWRPPVPLGVPRLVTEDNVYAGYFIPKGTEAHVMELALARNPALYPSAESFLPERWLEPAFPTYRAPLTEHPRLDGHHQFGSGWRRCPGVPLVEAEMLVACAALVQGFEWREREGVSVDPDRWTSNVIGGPLEFVMDLRVREGREGFVAGLD</sequence>
<keyword evidence="2 5" id="KW-0479">Metal-binding</keyword>
<dbReference type="InterPro" id="IPR036396">
    <property type="entry name" value="Cyt_P450_sf"/>
</dbReference>
<dbReference type="PROSITE" id="PS00086">
    <property type="entry name" value="CYTOCHROME_P450"/>
    <property type="match status" value="1"/>
</dbReference>
<evidence type="ECO:0000256" key="1">
    <source>
        <dbReference type="ARBA" id="ARBA00010617"/>
    </source>
</evidence>
<name>A0A9P4SEQ5_9PEZI</name>
<gene>
    <name evidence="8" type="ORF">M501DRAFT_1010530</name>
</gene>
<dbReference type="GO" id="GO:0004497">
    <property type="term" value="F:monooxygenase activity"/>
    <property type="evidence" value="ECO:0007669"/>
    <property type="project" value="UniProtKB-KW"/>
</dbReference>
<dbReference type="EMBL" id="MU006093">
    <property type="protein sequence ID" value="KAF2840425.1"/>
    <property type="molecule type" value="Genomic_DNA"/>
</dbReference>
<dbReference type="Gene3D" id="1.10.630.10">
    <property type="entry name" value="Cytochrome P450"/>
    <property type="match status" value="1"/>
</dbReference>
<protein>
    <submittedName>
        <fullName evidence="8">Cytochrome P450</fullName>
    </submittedName>
</protein>